<keyword evidence="1 2" id="KW-0732">Signal</keyword>
<dbReference type="AlphaFoldDB" id="A0AAD7ZT45"/>
<reference evidence="3" key="2">
    <citation type="submission" date="2023-05" db="EMBL/GenBank/DDBJ databases">
        <authorList>
            <person name="Fouks B."/>
        </authorList>
    </citation>
    <scope>NUCLEOTIDE SEQUENCE</scope>
    <source>
        <strain evidence="3">Stay&amp;Tobe</strain>
        <tissue evidence="3">Testes</tissue>
    </source>
</reference>
<dbReference type="Pfam" id="PF01395">
    <property type="entry name" value="PBP_GOBP"/>
    <property type="match status" value="1"/>
</dbReference>
<organism evidence="3 4">
    <name type="scientific">Diploptera punctata</name>
    <name type="common">Pacific beetle cockroach</name>
    <dbReference type="NCBI Taxonomy" id="6984"/>
    <lineage>
        <taxon>Eukaryota</taxon>
        <taxon>Metazoa</taxon>
        <taxon>Ecdysozoa</taxon>
        <taxon>Arthropoda</taxon>
        <taxon>Hexapoda</taxon>
        <taxon>Insecta</taxon>
        <taxon>Pterygota</taxon>
        <taxon>Neoptera</taxon>
        <taxon>Polyneoptera</taxon>
        <taxon>Dictyoptera</taxon>
        <taxon>Blattodea</taxon>
        <taxon>Blaberoidea</taxon>
        <taxon>Blaberidae</taxon>
        <taxon>Diplopterinae</taxon>
        <taxon>Diploptera</taxon>
    </lineage>
</organism>
<evidence type="ECO:0000256" key="2">
    <source>
        <dbReference type="SAM" id="SignalP"/>
    </source>
</evidence>
<gene>
    <name evidence="3" type="ORF">L9F63_020373</name>
</gene>
<dbReference type="InterPro" id="IPR006170">
    <property type="entry name" value="PBP/GOBP"/>
</dbReference>
<dbReference type="CDD" id="cd23992">
    <property type="entry name" value="PBP_GOBP"/>
    <property type="match status" value="1"/>
</dbReference>
<feature type="signal peptide" evidence="2">
    <location>
        <begin position="1"/>
        <end position="25"/>
    </location>
</feature>
<sequence length="193" mass="21760">MRINMAVLLFVVLVASSQLFSVIYAAPADDSAAEMQEIMKECNETYPINPEYLKSLNETGSFPDETDKTPKCFVRCMLTKHGMMDDQGNFDVDKMKQGYKEGKYPESDAMIDMCIAENTETQCNCNKAYIFTKCLMKQQQHKFERMENEDDDDDGGSFQDVIGNFFREAGGVVLTVLTILTQFRDIIASALGS</sequence>
<dbReference type="SMART" id="SM00708">
    <property type="entry name" value="PhBP"/>
    <property type="match status" value="1"/>
</dbReference>
<dbReference type="EMBL" id="JASPKZ010007228">
    <property type="protein sequence ID" value="KAJ9585976.1"/>
    <property type="molecule type" value="Genomic_DNA"/>
</dbReference>
<proteinExistence type="predicted"/>
<protein>
    <submittedName>
        <fullName evidence="3">Uncharacterized protein</fullName>
    </submittedName>
</protein>
<dbReference type="GO" id="GO:0005549">
    <property type="term" value="F:odorant binding"/>
    <property type="evidence" value="ECO:0007669"/>
    <property type="project" value="InterPro"/>
</dbReference>
<feature type="chain" id="PRO_5041929505" evidence="2">
    <location>
        <begin position="26"/>
        <end position="193"/>
    </location>
</feature>
<evidence type="ECO:0000313" key="4">
    <source>
        <dbReference type="Proteomes" id="UP001233999"/>
    </source>
</evidence>
<name>A0AAD7ZT45_DIPPU</name>
<dbReference type="GO" id="GO:0007608">
    <property type="term" value="P:sensory perception of smell"/>
    <property type="evidence" value="ECO:0007669"/>
    <property type="project" value="TreeGrafter"/>
</dbReference>
<evidence type="ECO:0000256" key="1">
    <source>
        <dbReference type="ARBA" id="ARBA00022729"/>
    </source>
</evidence>
<dbReference type="Proteomes" id="UP001233999">
    <property type="component" value="Unassembled WGS sequence"/>
</dbReference>
<keyword evidence="4" id="KW-1185">Reference proteome</keyword>
<dbReference type="PANTHER" id="PTHR11857">
    <property type="entry name" value="ODORANT BINDING PROTEIN-RELATED"/>
    <property type="match status" value="1"/>
</dbReference>
<dbReference type="GO" id="GO:0005615">
    <property type="term" value="C:extracellular space"/>
    <property type="evidence" value="ECO:0007669"/>
    <property type="project" value="TreeGrafter"/>
</dbReference>
<comment type="caution">
    <text evidence="3">The sequence shown here is derived from an EMBL/GenBank/DDBJ whole genome shotgun (WGS) entry which is preliminary data.</text>
</comment>
<dbReference type="SUPFAM" id="SSF47565">
    <property type="entry name" value="Insect pheromone/odorant-binding proteins"/>
    <property type="match status" value="1"/>
</dbReference>
<dbReference type="Gene3D" id="1.10.238.20">
    <property type="entry name" value="Pheromone/general odorant binding protein domain"/>
    <property type="match status" value="1"/>
</dbReference>
<accession>A0AAD7ZT45</accession>
<reference evidence="3" key="1">
    <citation type="journal article" date="2023" name="IScience">
        <title>Live-bearing cockroach genome reveals convergent evolutionary mechanisms linked to viviparity in insects and beyond.</title>
        <authorList>
            <person name="Fouks B."/>
            <person name="Harrison M.C."/>
            <person name="Mikhailova A.A."/>
            <person name="Marchal E."/>
            <person name="English S."/>
            <person name="Carruthers M."/>
            <person name="Jennings E.C."/>
            <person name="Chiamaka E.L."/>
            <person name="Frigard R.A."/>
            <person name="Pippel M."/>
            <person name="Attardo G.M."/>
            <person name="Benoit J.B."/>
            <person name="Bornberg-Bauer E."/>
            <person name="Tobe S.S."/>
        </authorList>
    </citation>
    <scope>NUCLEOTIDE SEQUENCE</scope>
    <source>
        <strain evidence="3">Stay&amp;Tobe</strain>
    </source>
</reference>
<dbReference type="InterPro" id="IPR036728">
    <property type="entry name" value="PBP_GOBP_sf"/>
</dbReference>
<evidence type="ECO:0000313" key="3">
    <source>
        <dbReference type="EMBL" id="KAJ9585976.1"/>
    </source>
</evidence>